<dbReference type="AlphaFoldDB" id="A0A511CXG3"/>
<dbReference type="Gene3D" id="3.30.70.20">
    <property type="match status" value="1"/>
</dbReference>
<dbReference type="InterPro" id="IPR017896">
    <property type="entry name" value="4Fe4S_Fe-S-bd"/>
</dbReference>
<evidence type="ECO:0000313" key="10">
    <source>
        <dbReference type="EMBL" id="GEL17232.1"/>
    </source>
</evidence>
<dbReference type="PROSITE" id="PS51379">
    <property type="entry name" value="4FE4S_FER_2"/>
    <property type="match status" value="1"/>
</dbReference>
<evidence type="ECO:0000256" key="3">
    <source>
        <dbReference type="ARBA" id="ARBA00022723"/>
    </source>
</evidence>
<dbReference type="PANTHER" id="PTHR36923">
    <property type="entry name" value="FERREDOXIN"/>
    <property type="match status" value="1"/>
</dbReference>
<name>A0A511CXG3_9PSEU</name>
<dbReference type="PANTHER" id="PTHR36923:SF3">
    <property type="entry name" value="FERREDOXIN"/>
    <property type="match status" value="1"/>
</dbReference>
<dbReference type="PRINTS" id="PR00352">
    <property type="entry name" value="3FE4SFRDOXIN"/>
</dbReference>
<proteinExistence type="predicted"/>
<keyword evidence="7" id="KW-0003">3Fe-4S</keyword>
<keyword evidence="6 8" id="KW-0411">Iron-sulfur</keyword>
<comment type="function">
    <text evidence="8">Ferredoxins are iron-sulfur proteins that transfer electrons in a wide variety of metabolic reactions.</text>
</comment>
<dbReference type="InterPro" id="IPR051269">
    <property type="entry name" value="Fe-S_cluster_ET"/>
</dbReference>
<dbReference type="GO" id="GO:0051538">
    <property type="term" value="F:3 iron, 4 sulfur cluster binding"/>
    <property type="evidence" value="ECO:0007669"/>
    <property type="project" value="UniProtKB-KW"/>
</dbReference>
<keyword evidence="2 8" id="KW-0813">Transport</keyword>
<organism evidence="10 11">
    <name type="scientific">Pseudonocardia asaccharolytica DSM 44247 = NBRC 16224</name>
    <dbReference type="NCBI Taxonomy" id="1123024"/>
    <lineage>
        <taxon>Bacteria</taxon>
        <taxon>Bacillati</taxon>
        <taxon>Actinomycetota</taxon>
        <taxon>Actinomycetes</taxon>
        <taxon>Pseudonocardiales</taxon>
        <taxon>Pseudonocardiaceae</taxon>
        <taxon>Pseudonocardia</taxon>
    </lineage>
</organism>
<sequence>MHVRIDQELCRGNGACVVAAPNVFDYDEGTDRGTVLMPDVPASEEANVRMAAMHCPTRALAVVEP</sequence>
<evidence type="ECO:0000256" key="6">
    <source>
        <dbReference type="ARBA" id="ARBA00023014"/>
    </source>
</evidence>
<dbReference type="EMBL" id="BJVI01000007">
    <property type="protein sequence ID" value="GEL17232.1"/>
    <property type="molecule type" value="Genomic_DNA"/>
</dbReference>
<dbReference type="STRING" id="1123024.GCA_000423625_00388"/>
<evidence type="ECO:0000256" key="7">
    <source>
        <dbReference type="ARBA" id="ARBA00023291"/>
    </source>
</evidence>
<feature type="domain" description="4Fe-4S ferredoxin-type" evidence="9">
    <location>
        <begin position="1"/>
        <end position="29"/>
    </location>
</feature>
<gene>
    <name evidence="10" type="ORF">PA7_10690</name>
</gene>
<dbReference type="Proteomes" id="UP000321328">
    <property type="component" value="Unassembled WGS sequence"/>
</dbReference>
<evidence type="ECO:0000256" key="5">
    <source>
        <dbReference type="ARBA" id="ARBA00023004"/>
    </source>
</evidence>
<keyword evidence="3 8" id="KW-0479">Metal-binding</keyword>
<keyword evidence="5 8" id="KW-0408">Iron</keyword>
<keyword evidence="11" id="KW-1185">Reference proteome</keyword>
<reference evidence="10 11" key="1">
    <citation type="submission" date="2019-07" db="EMBL/GenBank/DDBJ databases">
        <title>Whole genome shotgun sequence of Pseudonocardia asaccharolytica NBRC 16224.</title>
        <authorList>
            <person name="Hosoyama A."/>
            <person name="Uohara A."/>
            <person name="Ohji S."/>
            <person name="Ichikawa N."/>
        </authorList>
    </citation>
    <scope>NUCLEOTIDE SEQUENCE [LARGE SCALE GENOMIC DNA]</scope>
    <source>
        <strain evidence="10 11">NBRC 16224</strain>
    </source>
</reference>
<comment type="caution">
    <text evidence="10">The sequence shown here is derived from an EMBL/GenBank/DDBJ whole genome shotgun (WGS) entry which is preliminary data.</text>
</comment>
<evidence type="ECO:0000256" key="1">
    <source>
        <dbReference type="ARBA" id="ARBA00001927"/>
    </source>
</evidence>
<evidence type="ECO:0000259" key="9">
    <source>
        <dbReference type="PROSITE" id="PS51379"/>
    </source>
</evidence>
<accession>A0A511CXG3</accession>
<dbReference type="GO" id="GO:0009055">
    <property type="term" value="F:electron transfer activity"/>
    <property type="evidence" value="ECO:0007669"/>
    <property type="project" value="UniProtKB-UniRule"/>
</dbReference>
<protein>
    <recommendedName>
        <fullName evidence="8">Ferredoxin</fullName>
    </recommendedName>
</protein>
<evidence type="ECO:0000313" key="11">
    <source>
        <dbReference type="Proteomes" id="UP000321328"/>
    </source>
</evidence>
<dbReference type="InterPro" id="IPR001080">
    <property type="entry name" value="3Fe4S_ferredoxin"/>
</dbReference>
<dbReference type="GO" id="GO:0005506">
    <property type="term" value="F:iron ion binding"/>
    <property type="evidence" value="ECO:0007669"/>
    <property type="project" value="UniProtKB-UniRule"/>
</dbReference>
<evidence type="ECO:0000256" key="2">
    <source>
        <dbReference type="ARBA" id="ARBA00022448"/>
    </source>
</evidence>
<dbReference type="SUPFAM" id="SSF54862">
    <property type="entry name" value="4Fe-4S ferredoxins"/>
    <property type="match status" value="1"/>
</dbReference>
<keyword evidence="4 8" id="KW-0249">Electron transport</keyword>
<evidence type="ECO:0000256" key="8">
    <source>
        <dbReference type="RuleBase" id="RU368020"/>
    </source>
</evidence>
<dbReference type="RefSeq" id="WP_028928634.1">
    <property type="nucleotide sequence ID" value="NZ_AUII01000001.1"/>
</dbReference>
<dbReference type="Pfam" id="PF13459">
    <property type="entry name" value="Fer4_15"/>
    <property type="match status" value="1"/>
</dbReference>
<comment type="cofactor">
    <cofactor evidence="1">
        <name>[3Fe-4S] cluster</name>
        <dbReference type="ChEBI" id="CHEBI:21137"/>
    </cofactor>
</comment>
<evidence type="ECO:0000256" key="4">
    <source>
        <dbReference type="ARBA" id="ARBA00022982"/>
    </source>
</evidence>
<dbReference type="OrthoDB" id="14703at2"/>